<sequence>MATSSPTPSTILPTLEAVTIHCVKLDPLDLNDEKVRSIIREMPRSVATRDSKTNDKLEELRAYLWSSQSNKVLKRASCTRNFRVSGNTHSGYLNRALSQHFSEMTGVQGPEDGITHSLHVFIRKTPLIEGATYLSVDPNEAYGTATRDTAFWISFTKQVTQGLGVQCPIPIDSNPPPPEVTGYWLQLAPLQHRDGLELDLPTRAANDQLKGMLAVHKRYEIEAGFLFSLGDEVTAAEGLPPAYDYSDIRHGLVSQHGPVIGQIHYATPDSVFLNWGHTDQVAKRIQRSLDAYQDDSDA</sequence>
<keyword evidence="2" id="KW-1185">Reference proteome</keyword>
<proteinExistence type="predicted"/>
<dbReference type="GeneID" id="39590343"/>
<comment type="caution">
    <text evidence="1">The sequence shown here is derived from an EMBL/GenBank/DDBJ whole genome shotgun (WGS) entry which is preliminary data.</text>
</comment>
<dbReference type="RefSeq" id="XP_028477733.1">
    <property type="nucleotide sequence ID" value="XM_028621281.1"/>
</dbReference>
<gene>
    <name evidence="1" type="ORF">EHS24_005800</name>
</gene>
<reference evidence="1 2" key="1">
    <citation type="submission" date="2018-11" db="EMBL/GenBank/DDBJ databases">
        <title>Genome sequence of Apiotrichum porosum DSM 27194.</title>
        <authorList>
            <person name="Aliyu H."/>
            <person name="Gorte O."/>
            <person name="Ochsenreither K."/>
        </authorList>
    </citation>
    <scope>NUCLEOTIDE SEQUENCE [LARGE SCALE GENOMIC DNA]</scope>
    <source>
        <strain evidence="1 2">DSM 27194</strain>
    </source>
</reference>
<dbReference type="Proteomes" id="UP000279236">
    <property type="component" value="Unassembled WGS sequence"/>
</dbReference>
<organism evidence="1 2">
    <name type="scientific">Apiotrichum porosum</name>
    <dbReference type="NCBI Taxonomy" id="105984"/>
    <lineage>
        <taxon>Eukaryota</taxon>
        <taxon>Fungi</taxon>
        <taxon>Dikarya</taxon>
        <taxon>Basidiomycota</taxon>
        <taxon>Agaricomycotina</taxon>
        <taxon>Tremellomycetes</taxon>
        <taxon>Trichosporonales</taxon>
        <taxon>Trichosporonaceae</taxon>
        <taxon>Apiotrichum</taxon>
    </lineage>
</organism>
<protein>
    <submittedName>
        <fullName evidence="1">Uncharacterized protein</fullName>
    </submittedName>
</protein>
<dbReference type="EMBL" id="RSCE01000003">
    <property type="protein sequence ID" value="RSH84285.1"/>
    <property type="molecule type" value="Genomic_DNA"/>
</dbReference>
<dbReference type="AlphaFoldDB" id="A0A427XZW9"/>
<evidence type="ECO:0000313" key="2">
    <source>
        <dbReference type="Proteomes" id="UP000279236"/>
    </source>
</evidence>
<name>A0A427XZW9_9TREE</name>
<accession>A0A427XZW9</accession>
<evidence type="ECO:0000313" key="1">
    <source>
        <dbReference type="EMBL" id="RSH84285.1"/>
    </source>
</evidence>